<sequence length="190" mass="21257">MSKISWRPGTQIYPLPAVLVTCGDKPENWNMLTVAWTGTICSDPAMCYVSVRPERASYPLIKENMEFTINLTTVEMARATDWAGVRSGRDYNKWKETGLTPLPGEKVASPTIEESPISIECRVKTIMNLGSHDMFTADVVNVRADSRYIDPETGRFALEKANLLAYSHGFYHSLGDIIGKFGFSVQKKQD</sequence>
<name>A0AC61RED5_9BACT</name>
<evidence type="ECO:0000313" key="2">
    <source>
        <dbReference type="Proteomes" id="UP000306319"/>
    </source>
</evidence>
<proteinExistence type="predicted"/>
<gene>
    <name evidence="1" type="ORF">E5331_15245</name>
</gene>
<dbReference type="Proteomes" id="UP000306319">
    <property type="component" value="Unassembled WGS sequence"/>
</dbReference>
<reference evidence="1" key="1">
    <citation type="submission" date="2019-04" db="EMBL/GenBank/DDBJ databases">
        <title>Microbes associate with the intestines of laboratory mice.</title>
        <authorList>
            <person name="Navarre W."/>
            <person name="Wong E."/>
            <person name="Huang K."/>
            <person name="Tropini C."/>
            <person name="Ng K."/>
            <person name="Yu B."/>
        </authorList>
    </citation>
    <scope>NUCLEOTIDE SEQUENCE</scope>
    <source>
        <strain evidence="1">NM04_E33</strain>
    </source>
</reference>
<organism evidence="1 2">
    <name type="scientific">Lepagella muris</name>
    <dbReference type="NCBI Taxonomy" id="3032870"/>
    <lineage>
        <taxon>Bacteria</taxon>
        <taxon>Pseudomonadati</taxon>
        <taxon>Bacteroidota</taxon>
        <taxon>Bacteroidia</taxon>
        <taxon>Bacteroidales</taxon>
        <taxon>Muribaculaceae</taxon>
        <taxon>Lepagella</taxon>
    </lineage>
</organism>
<evidence type="ECO:0000313" key="1">
    <source>
        <dbReference type="EMBL" id="TGY77290.1"/>
    </source>
</evidence>
<comment type="caution">
    <text evidence="1">The sequence shown here is derived from an EMBL/GenBank/DDBJ whole genome shotgun (WGS) entry which is preliminary data.</text>
</comment>
<protein>
    <submittedName>
        <fullName evidence="1">Flavin reductase family protein</fullName>
    </submittedName>
</protein>
<keyword evidence="2" id="KW-1185">Reference proteome</keyword>
<accession>A0AC61RED5</accession>
<dbReference type="EMBL" id="SRYB01000027">
    <property type="protein sequence ID" value="TGY77290.1"/>
    <property type="molecule type" value="Genomic_DNA"/>
</dbReference>